<dbReference type="CDD" id="cd02883">
    <property type="entry name" value="NUDIX_Hydrolase"/>
    <property type="match status" value="1"/>
</dbReference>
<dbReference type="RefSeq" id="WP_095655384.1">
    <property type="nucleotide sequence ID" value="NZ_NPOA01000006.1"/>
</dbReference>
<dbReference type="InterPro" id="IPR000086">
    <property type="entry name" value="NUDIX_hydrolase_dom"/>
</dbReference>
<dbReference type="GO" id="GO:0016787">
    <property type="term" value="F:hydrolase activity"/>
    <property type="evidence" value="ECO:0007669"/>
    <property type="project" value="UniProtKB-KW"/>
</dbReference>
<organism evidence="2 3">
    <name type="scientific">Virgibacillus profundi</name>
    <dbReference type="NCBI Taxonomy" id="2024555"/>
    <lineage>
        <taxon>Bacteria</taxon>
        <taxon>Bacillati</taxon>
        <taxon>Bacillota</taxon>
        <taxon>Bacilli</taxon>
        <taxon>Bacillales</taxon>
        <taxon>Bacillaceae</taxon>
        <taxon>Virgibacillus</taxon>
    </lineage>
</organism>
<comment type="caution">
    <text evidence="2">The sequence shown here is derived from an EMBL/GenBank/DDBJ whole genome shotgun (WGS) entry which is preliminary data.</text>
</comment>
<dbReference type="SUPFAM" id="SSF55811">
    <property type="entry name" value="Nudix"/>
    <property type="match status" value="1"/>
</dbReference>
<dbReference type="EMBL" id="NPOA01000006">
    <property type="protein sequence ID" value="PAV29684.1"/>
    <property type="molecule type" value="Genomic_DNA"/>
</dbReference>
<evidence type="ECO:0000259" key="1">
    <source>
        <dbReference type="PROSITE" id="PS51462"/>
    </source>
</evidence>
<dbReference type="InterPro" id="IPR015797">
    <property type="entry name" value="NUDIX_hydrolase-like_dom_sf"/>
</dbReference>
<dbReference type="PROSITE" id="PS51462">
    <property type="entry name" value="NUDIX"/>
    <property type="match status" value="1"/>
</dbReference>
<keyword evidence="2" id="KW-0378">Hydrolase</keyword>
<dbReference type="Proteomes" id="UP000218887">
    <property type="component" value="Unassembled WGS sequence"/>
</dbReference>
<feature type="domain" description="Nudix hydrolase" evidence="1">
    <location>
        <begin position="27"/>
        <end position="166"/>
    </location>
</feature>
<reference evidence="2 3" key="1">
    <citation type="submission" date="2017-08" db="EMBL/GenBank/DDBJ databases">
        <title>Virgibacillus indicus sp. nov. and Virgibacillus profoundi sp. nov, two moderately halophilic bacteria isolated from marine sediment by using the Microfluidic Streak Plate.</title>
        <authorList>
            <person name="Xu B."/>
            <person name="Hu B."/>
            <person name="Wang J."/>
            <person name="Zhu Y."/>
            <person name="Huang L."/>
            <person name="Du W."/>
            <person name="Huang Y."/>
        </authorList>
    </citation>
    <scope>NUCLEOTIDE SEQUENCE [LARGE SCALE GENOMIC DNA]</scope>
    <source>
        <strain evidence="2 3">IO3-P3-H5</strain>
    </source>
</reference>
<keyword evidence="3" id="KW-1185">Reference proteome</keyword>
<name>A0A2A2IEK9_9BACI</name>
<sequence>MTTTYVNWGESKVKLTWKQSVHLPQQNLITSVHGFCFYKNQLMMVDLEDRGWDFPGGHIEPNETAEDCFVREAMEEGYVEGTCHLLGYMEIDHHDNPVWNENSPYPKVGYQVFFRMDIQQLHPFEANFESTKRTFIDPVKIAEYYHDWQNVYQAILKCALEEGDWK</sequence>
<evidence type="ECO:0000313" key="2">
    <source>
        <dbReference type="EMBL" id="PAV29684.1"/>
    </source>
</evidence>
<dbReference type="AlphaFoldDB" id="A0A2A2IEK9"/>
<accession>A0A2A2IEK9</accession>
<proteinExistence type="predicted"/>
<dbReference type="Pfam" id="PF00293">
    <property type="entry name" value="NUDIX"/>
    <property type="match status" value="1"/>
</dbReference>
<evidence type="ECO:0000313" key="3">
    <source>
        <dbReference type="Proteomes" id="UP000218887"/>
    </source>
</evidence>
<dbReference type="OrthoDB" id="9804442at2"/>
<protein>
    <submittedName>
        <fullName evidence="2">NUDIX hydrolase</fullName>
    </submittedName>
</protein>
<gene>
    <name evidence="2" type="ORF">CIL05_09940</name>
</gene>
<dbReference type="Gene3D" id="3.90.79.10">
    <property type="entry name" value="Nucleoside Triphosphate Pyrophosphohydrolase"/>
    <property type="match status" value="1"/>
</dbReference>